<dbReference type="EMBL" id="JAMQKC010000005">
    <property type="protein sequence ID" value="MDC3416918.1"/>
    <property type="molecule type" value="Genomic_DNA"/>
</dbReference>
<dbReference type="AlphaFoldDB" id="A0A9X4AGB4"/>
<comment type="caution">
    <text evidence="1">The sequence shown here is derived from an EMBL/GenBank/DDBJ whole genome shotgun (WGS) entry which is preliminary data.</text>
</comment>
<dbReference type="PANTHER" id="PTHR42110:SF1">
    <property type="entry name" value="L-ASPARAGINASE, PUTATIVE (AFU_ORTHOLOGUE AFUA_3G11890)-RELATED"/>
    <property type="match status" value="1"/>
</dbReference>
<evidence type="ECO:0000313" key="2">
    <source>
        <dbReference type="Proteomes" id="UP001145069"/>
    </source>
</evidence>
<dbReference type="PANTHER" id="PTHR42110">
    <property type="entry name" value="L-ASPARAGINASE, PUTATIVE (AFU_ORTHOLOGUE AFUA_3G11890)-RELATED"/>
    <property type="match status" value="1"/>
</dbReference>
<proteinExistence type="predicted"/>
<accession>A0A9X4AGB4</accession>
<reference evidence="1" key="1">
    <citation type="submission" date="2022-06" db="EMBL/GenBank/DDBJ databases">
        <title>Aquibacillus sp. a new bacterium isolated from soil saline samples.</title>
        <authorList>
            <person name="Galisteo C."/>
            <person name="De La Haba R."/>
            <person name="Sanchez-Porro C."/>
            <person name="Ventosa A."/>
        </authorList>
    </citation>
    <scope>NUCLEOTIDE SEQUENCE</scope>
    <source>
        <strain evidence="1">3ASR75-54</strain>
    </source>
</reference>
<evidence type="ECO:0000313" key="1">
    <source>
        <dbReference type="EMBL" id="MDC3416918.1"/>
    </source>
</evidence>
<dbReference type="InterPro" id="IPR010349">
    <property type="entry name" value="Asparaginase_II"/>
</dbReference>
<protein>
    <submittedName>
        <fullName evidence="1">Asparaginase</fullName>
    </submittedName>
</protein>
<dbReference type="Proteomes" id="UP001145069">
    <property type="component" value="Unassembled WGS sequence"/>
</dbReference>
<sequence length="339" mass="37246">MSGIEVYRGELLESSHQVHVAVCNTNGDLLHYYGDSNRLTFARSSMKPFQAIPVIESGAMAAYQLTKKELALFCASHNGEAIHREMVEQVLNKIGLTEEHLQCGTHIPRDMKSYEQLLRSGGELTSLYSNCSGKHSGMLAGALKFGYELTNYRDVDHPYQQHIIDVIADVSSYQRAKIRTSVDGCGVPVHRLPLGHLATAFARLAKPTAWPGGSSGRKEALNTIADAMVTYPEMVAGTDRFDTDLMKVFKGRIVAKVGAEGIYCFGDRETGIGAALKVEDGNERATNVAAMEIIEQLQIGNVDTRSKLNDYHYAPVLNARQEKIGEIRPAFQLTTVSKP</sequence>
<keyword evidence="2" id="KW-1185">Reference proteome</keyword>
<dbReference type="Pfam" id="PF06089">
    <property type="entry name" value="Asparaginase_II"/>
    <property type="match status" value="1"/>
</dbReference>
<dbReference type="RefSeq" id="WP_272445949.1">
    <property type="nucleotide sequence ID" value="NZ_JAMQKC010000005.1"/>
</dbReference>
<organism evidence="1 2">
    <name type="scientific">Aquibacillus salsiterrae</name>
    <dbReference type="NCBI Taxonomy" id="2950439"/>
    <lineage>
        <taxon>Bacteria</taxon>
        <taxon>Bacillati</taxon>
        <taxon>Bacillota</taxon>
        <taxon>Bacilli</taxon>
        <taxon>Bacillales</taxon>
        <taxon>Bacillaceae</taxon>
        <taxon>Aquibacillus</taxon>
    </lineage>
</organism>
<name>A0A9X4AGB4_9BACI</name>
<gene>
    <name evidence="1" type="ORF">NC799_08285</name>
</gene>